<dbReference type="Pfam" id="PF01695">
    <property type="entry name" value="IstB_IS21"/>
    <property type="match status" value="1"/>
</dbReference>
<proteinExistence type="predicted"/>
<feature type="domain" description="IstB-like ATP-binding" evidence="1">
    <location>
        <begin position="2"/>
        <end position="62"/>
    </location>
</feature>
<protein>
    <recommendedName>
        <fullName evidence="1">IstB-like ATP-binding domain-containing protein</fullName>
    </recommendedName>
</protein>
<dbReference type="GO" id="GO:0005524">
    <property type="term" value="F:ATP binding"/>
    <property type="evidence" value="ECO:0007669"/>
    <property type="project" value="InterPro"/>
</dbReference>
<sequence length="74" mass="8173">MQGIAAASSKLLEQGELEQSTGRRSLEQLLAAESVDRAVRVVNHQMWLAKFPVNRDLGGFDCDGSPVYRKPGMR</sequence>
<comment type="caution">
    <text evidence="2">The sequence shown here is derived from an EMBL/GenBank/DDBJ whole genome shotgun (WGS) entry which is preliminary data.</text>
</comment>
<evidence type="ECO:0000313" key="2">
    <source>
        <dbReference type="EMBL" id="TDG01494.1"/>
    </source>
</evidence>
<dbReference type="AlphaFoldDB" id="A0A4R5KZE3"/>
<dbReference type="Proteomes" id="UP000295606">
    <property type="component" value="Unassembled WGS sequence"/>
</dbReference>
<accession>A0A4R5KZE3</accession>
<dbReference type="EMBL" id="SMOD01000109">
    <property type="protein sequence ID" value="TDG01494.1"/>
    <property type="molecule type" value="Genomic_DNA"/>
</dbReference>
<name>A0A4R5KZE3_9BURK</name>
<gene>
    <name evidence="2" type="ORF">E1N52_42995</name>
</gene>
<dbReference type="InterPro" id="IPR002611">
    <property type="entry name" value="IstB_ATP-bd"/>
</dbReference>
<organism evidence="2 3">
    <name type="scientific">Paraburkholderia guartelaensis</name>
    <dbReference type="NCBI Taxonomy" id="2546446"/>
    <lineage>
        <taxon>Bacteria</taxon>
        <taxon>Pseudomonadati</taxon>
        <taxon>Pseudomonadota</taxon>
        <taxon>Betaproteobacteria</taxon>
        <taxon>Burkholderiales</taxon>
        <taxon>Burkholderiaceae</taxon>
        <taxon>Paraburkholderia</taxon>
    </lineage>
</organism>
<dbReference type="OrthoDB" id="9773429at2"/>
<reference evidence="2 3" key="1">
    <citation type="submission" date="2019-03" db="EMBL/GenBank/DDBJ databases">
        <title>Paraburkholderia sp. isolated from native Mimosa gymnas in Guartela State Park, Brazil.</title>
        <authorList>
            <person name="Paulitsch F."/>
            <person name="Hungria M."/>
            <person name="Delamuta J.R.M."/>
            <person name="Ribeiro R.A."/>
            <person name="Dall'Agnol R."/>
            <person name="Silva J.S.B."/>
        </authorList>
    </citation>
    <scope>NUCLEOTIDE SEQUENCE [LARGE SCALE GENOMIC DNA]</scope>
    <source>
        <strain evidence="2 3">CNPSo 3008</strain>
    </source>
</reference>
<evidence type="ECO:0000259" key="1">
    <source>
        <dbReference type="Pfam" id="PF01695"/>
    </source>
</evidence>
<evidence type="ECO:0000313" key="3">
    <source>
        <dbReference type="Proteomes" id="UP000295606"/>
    </source>
</evidence>
<dbReference type="RefSeq" id="WP_133191139.1">
    <property type="nucleotide sequence ID" value="NZ_SMOD01000109.1"/>
</dbReference>